<evidence type="ECO:0000313" key="1">
    <source>
        <dbReference type="EMBL" id="GJT59387.1"/>
    </source>
</evidence>
<dbReference type="EMBL" id="BQNB010017105">
    <property type="protein sequence ID" value="GJT59387.1"/>
    <property type="molecule type" value="Genomic_DNA"/>
</dbReference>
<sequence>EIHLKMNLPDHRIKLWWKWRYLVPVESIHSPMLTLNVFNQRHHDNRKTYNTASATLITLKRITVDPGIESLDFLNESLLIHFYPYRSIMFSYVKDIFDRIDRNQQSNSMKISNIENLASKMSIQFSQLGAGNMKRIYESSIGVEIEKMNVETIALGSRKCEFGQELEKVQIAHNPFDETPKENFEVVHKVFDGMPNKNVY</sequence>
<protein>
    <submittedName>
        <fullName evidence="1">Uncharacterized protein</fullName>
    </submittedName>
</protein>
<evidence type="ECO:0000313" key="2">
    <source>
        <dbReference type="Proteomes" id="UP001151760"/>
    </source>
</evidence>
<name>A0ABQ5F7Y3_9ASTR</name>
<proteinExistence type="predicted"/>
<reference evidence="1" key="2">
    <citation type="submission" date="2022-01" db="EMBL/GenBank/DDBJ databases">
        <authorList>
            <person name="Yamashiro T."/>
            <person name="Shiraishi A."/>
            <person name="Satake H."/>
            <person name="Nakayama K."/>
        </authorList>
    </citation>
    <scope>NUCLEOTIDE SEQUENCE</scope>
</reference>
<dbReference type="Proteomes" id="UP001151760">
    <property type="component" value="Unassembled WGS sequence"/>
</dbReference>
<comment type="caution">
    <text evidence="1">The sequence shown here is derived from an EMBL/GenBank/DDBJ whole genome shotgun (WGS) entry which is preliminary data.</text>
</comment>
<organism evidence="1 2">
    <name type="scientific">Tanacetum coccineum</name>
    <dbReference type="NCBI Taxonomy" id="301880"/>
    <lineage>
        <taxon>Eukaryota</taxon>
        <taxon>Viridiplantae</taxon>
        <taxon>Streptophyta</taxon>
        <taxon>Embryophyta</taxon>
        <taxon>Tracheophyta</taxon>
        <taxon>Spermatophyta</taxon>
        <taxon>Magnoliopsida</taxon>
        <taxon>eudicotyledons</taxon>
        <taxon>Gunneridae</taxon>
        <taxon>Pentapetalae</taxon>
        <taxon>asterids</taxon>
        <taxon>campanulids</taxon>
        <taxon>Asterales</taxon>
        <taxon>Asteraceae</taxon>
        <taxon>Asteroideae</taxon>
        <taxon>Anthemideae</taxon>
        <taxon>Anthemidinae</taxon>
        <taxon>Tanacetum</taxon>
    </lineage>
</organism>
<feature type="non-terminal residue" evidence="1">
    <location>
        <position position="1"/>
    </location>
</feature>
<keyword evidence="2" id="KW-1185">Reference proteome</keyword>
<reference evidence="1" key="1">
    <citation type="journal article" date="2022" name="Int. J. Mol. Sci.">
        <title>Draft Genome of Tanacetum Coccineum: Genomic Comparison of Closely Related Tanacetum-Family Plants.</title>
        <authorList>
            <person name="Yamashiro T."/>
            <person name="Shiraishi A."/>
            <person name="Nakayama K."/>
            <person name="Satake H."/>
        </authorList>
    </citation>
    <scope>NUCLEOTIDE SEQUENCE</scope>
</reference>
<accession>A0ABQ5F7Y3</accession>
<gene>
    <name evidence="1" type="ORF">Tco_1002920</name>
</gene>